<gene>
    <name evidence="1" type="ORF">RIF29_45444</name>
</gene>
<sequence>MNEISFFFLSIIDSIYEESRKNLVPRSPEWIVDRFCQRNERGARSACFSDPEVLAKRRRCCSPSLCLFSLC</sequence>
<dbReference type="Proteomes" id="UP001372338">
    <property type="component" value="Unassembled WGS sequence"/>
</dbReference>
<dbReference type="AlphaFoldDB" id="A0AAN9DUL1"/>
<keyword evidence="2" id="KW-1185">Reference proteome</keyword>
<accession>A0AAN9DUL1</accession>
<evidence type="ECO:0000313" key="1">
    <source>
        <dbReference type="EMBL" id="KAK7236575.1"/>
    </source>
</evidence>
<dbReference type="EMBL" id="JAYWIO010000036">
    <property type="protein sequence ID" value="KAK7236575.1"/>
    <property type="molecule type" value="Genomic_DNA"/>
</dbReference>
<proteinExistence type="predicted"/>
<evidence type="ECO:0000313" key="2">
    <source>
        <dbReference type="Proteomes" id="UP001372338"/>
    </source>
</evidence>
<protein>
    <submittedName>
        <fullName evidence="1">Uncharacterized protein</fullName>
    </submittedName>
</protein>
<name>A0AAN9DUL1_CROPI</name>
<reference evidence="1 2" key="1">
    <citation type="submission" date="2024-01" db="EMBL/GenBank/DDBJ databases">
        <title>The genomes of 5 underutilized Papilionoideae crops provide insights into root nodulation and disease resistanc.</title>
        <authorList>
            <person name="Yuan L."/>
        </authorList>
    </citation>
    <scope>NUCLEOTIDE SEQUENCE [LARGE SCALE GENOMIC DNA]</scope>
    <source>
        <strain evidence="1">ZHUSHIDOU_FW_LH</strain>
        <tissue evidence="1">Leaf</tissue>
    </source>
</reference>
<comment type="caution">
    <text evidence="1">The sequence shown here is derived from an EMBL/GenBank/DDBJ whole genome shotgun (WGS) entry which is preliminary data.</text>
</comment>
<organism evidence="1 2">
    <name type="scientific">Crotalaria pallida</name>
    <name type="common">Smooth rattlebox</name>
    <name type="synonym">Crotalaria striata</name>
    <dbReference type="NCBI Taxonomy" id="3830"/>
    <lineage>
        <taxon>Eukaryota</taxon>
        <taxon>Viridiplantae</taxon>
        <taxon>Streptophyta</taxon>
        <taxon>Embryophyta</taxon>
        <taxon>Tracheophyta</taxon>
        <taxon>Spermatophyta</taxon>
        <taxon>Magnoliopsida</taxon>
        <taxon>eudicotyledons</taxon>
        <taxon>Gunneridae</taxon>
        <taxon>Pentapetalae</taxon>
        <taxon>rosids</taxon>
        <taxon>fabids</taxon>
        <taxon>Fabales</taxon>
        <taxon>Fabaceae</taxon>
        <taxon>Papilionoideae</taxon>
        <taxon>50 kb inversion clade</taxon>
        <taxon>genistoids sensu lato</taxon>
        <taxon>core genistoids</taxon>
        <taxon>Crotalarieae</taxon>
        <taxon>Crotalaria</taxon>
    </lineage>
</organism>